<dbReference type="InterPro" id="IPR032364">
    <property type="entry name" value="GramPos_pilinD1_N"/>
</dbReference>
<dbReference type="NCBIfam" id="NF033902">
    <property type="entry name" value="iso_D2_wall_anc"/>
    <property type="match status" value="1"/>
</dbReference>
<dbReference type="STRING" id="1423783.FC50_GL001145"/>
<feature type="domain" description="Gram-positive pilin subunit D1 N-terminal" evidence="3">
    <location>
        <begin position="47"/>
        <end position="186"/>
    </location>
</feature>
<dbReference type="AlphaFoldDB" id="A0A0R1TX98"/>
<dbReference type="PATRIC" id="fig|1423783.4.peg.1187"/>
<accession>A0A0R1TX98</accession>
<gene>
    <name evidence="5" type="ORF">FC50_GL001145</name>
</gene>
<evidence type="ECO:0000256" key="1">
    <source>
        <dbReference type="SAM" id="MobiDB-lite"/>
    </source>
</evidence>
<protein>
    <recommendedName>
        <fullName evidence="7">Gram-positive cocci surface proteins LPxTG domain-containing protein</fullName>
    </recommendedName>
</protein>
<dbReference type="Gene3D" id="2.60.40.10">
    <property type="entry name" value="Immunoglobulins"/>
    <property type="match status" value="2"/>
</dbReference>
<keyword evidence="2" id="KW-0472">Membrane</keyword>
<evidence type="ECO:0000256" key="2">
    <source>
        <dbReference type="SAM" id="Phobius"/>
    </source>
</evidence>
<feature type="transmembrane region" description="Helical" evidence="2">
    <location>
        <begin position="520"/>
        <end position="540"/>
    </location>
</feature>
<comment type="caution">
    <text evidence="5">The sequence shown here is derived from an EMBL/GenBank/DDBJ whole genome shotgun (WGS) entry which is preliminary data.</text>
</comment>
<keyword evidence="6" id="KW-1185">Reference proteome</keyword>
<dbReference type="Pfam" id="PF16555">
    <property type="entry name" value="GramPos_pilinD1"/>
    <property type="match status" value="1"/>
</dbReference>
<evidence type="ECO:0000259" key="3">
    <source>
        <dbReference type="Pfam" id="PF16555"/>
    </source>
</evidence>
<evidence type="ECO:0000313" key="5">
    <source>
        <dbReference type="EMBL" id="KRL85757.1"/>
    </source>
</evidence>
<dbReference type="Proteomes" id="UP000051922">
    <property type="component" value="Unassembled WGS sequence"/>
</dbReference>
<dbReference type="NCBIfam" id="TIGR01167">
    <property type="entry name" value="LPXTG_anchor"/>
    <property type="match status" value="1"/>
</dbReference>
<proteinExistence type="predicted"/>
<organism evidence="5 6">
    <name type="scientific">Lacticaseibacillus pantheris DSM 15945 = JCM 12539 = NBRC 106106</name>
    <dbReference type="NCBI Taxonomy" id="1423783"/>
    <lineage>
        <taxon>Bacteria</taxon>
        <taxon>Bacillati</taxon>
        <taxon>Bacillota</taxon>
        <taxon>Bacilli</taxon>
        <taxon>Lactobacillales</taxon>
        <taxon>Lactobacillaceae</taxon>
        <taxon>Lacticaseibacillus</taxon>
    </lineage>
</organism>
<keyword evidence="2" id="KW-1133">Transmembrane helix</keyword>
<dbReference type="InterPro" id="IPR013783">
    <property type="entry name" value="Ig-like_fold"/>
</dbReference>
<sequence length="546" mass="56950">MKKTKFIHGLLVLGLVLGCLAGVMTAVRAIPSTPVAAATAEDNTSARTITLHKYTESATPSTDKLTGTTADASKVPSDSKPLQGIKFAVTKVEKVSGKTLSAADSSTYTVDTSFTAMAVTSDADGKAVANVGIGKAADGYYLVVEKASKLVATAAAPFIIHLPQTTKNASTGDMTLLYDVNVYPKNKVDDDAVALNPEKFVQDAQAAGAADGEAPEVSATSTMQGGMIVWDLVVTRPADIQTTDDSGKTTYASKLILSDPLITKNLTYGGYSYIYMLAPDGTKTKLETTDYDDSEAPAGKLKVDGDYSVAVFALTAAGIKKFAAQPEGTKLVIPVATTITADTTGKIVNTFDTYYKGTATTQVIHEHSGTSKPLTDGATDEMKPTKPTSADTSAPVVYTGNVDIQKTDEDGNHVANATFTLYKTEADAKAGSNPVKDGNGKVMTAISGSDGVAQFVGLYVDPTTQQQDYYAVESDAPVGYDLNGGVFKVTAKRDTSVDATVKDHDNAFPNLPLTGKNGQLLLYGMAGLLIIIGGAGVVLAKRRHAA</sequence>
<feature type="region of interest" description="Disordered" evidence="1">
    <location>
        <begin position="368"/>
        <end position="394"/>
    </location>
</feature>
<evidence type="ECO:0008006" key="7">
    <source>
        <dbReference type="Google" id="ProtNLM"/>
    </source>
</evidence>
<reference evidence="5 6" key="1">
    <citation type="journal article" date="2015" name="Genome Announc.">
        <title>Expanding the biotechnology potential of lactobacilli through comparative genomics of 213 strains and associated genera.</title>
        <authorList>
            <person name="Sun Z."/>
            <person name="Harris H.M."/>
            <person name="McCann A."/>
            <person name="Guo C."/>
            <person name="Argimon S."/>
            <person name="Zhang W."/>
            <person name="Yang X."/>
            <person name="Jeffery I.B."/>
            <person name="Cooney J.C."/>
            <person name="Kagawa T.F."/>
            <person name="Liu W."/>
            <person name="Song Y."/>
            <person name="Salvetti E."/>
            <person name="Wrobel A."/>
            <person name="Rasinkangas P."/>
            <person name="Parkhill J."/>
            <person name="Rea M.C."/>
            <person name="O'Sullivan O."/>
            <person name="Ritari J."/>
            <person name="Douillard F.P."/>
            <person name="Paul Ross R."/>
            <person name="Yang R."/>
            <person name="Briner A.E."/>
            <person name="Felis G.E."/>
            <person name="de Vos W.M."/>
            <person name="Barrangou R."/>
            <person name="Klaenhammer T.R."/>
            <person name="Caufield P.W."/>
            <person name="Cui Y."/>
            <person name="Zhang H."/>
            <person name="O'Toole P.W."/>
        </authorList>
    </citation>
    <scope>NUCLEOTIDE SEQUENCE [LARGE SCALE GENOMIC DNA]</scope>
    <source>
        <strain evidence="5 6">DSM 15945</strain>
    </source>
</reference>
<feature type="domain" description="SpaA-like prealbumin fold" evidence="4">
    <location>
        <begin position="400"/>
        <end position="503"/>
    </location>
</feature>
<dbReference type="PROSITE" id="PS51257">
    <property type="entry name" value="PROKAR_LIPOPROTEIN"/>
    <property type="match status" value="1"/>
</dbReference>
<keyword evidence="2" id="KW-0812">Transmembrane</keyword>
<dbReference type="EMBL" id="AZFJ01000049">
    <property type="protein sequence ID" value="KRL85757.1"/>
    <property type="molecule type" value="Genomic_DNA"/>
</dbReference>
<dbReference type="Pfam" id="PF17802">
    <property type="entry name" value="SpaA"/>
    <property type="match status" value="1"/>
</dbReference>
<name>A0A0R1TX98_9LACO</name>
<evidence type="ECO:0000313" key="6">
    <source>
        <dbReference type="Proteomes" id="UP000051922"/>
    </source>
</evidence>
<dbReference type="RefSeq" id="WP_056956687.1">
    <property type="nucleotide sequence ID" value="NZ_AZFJ01000049.1"/>
</dbReference>
<evidence type="ECO:0000259" key="4">
    <source>
        <dbReference type="Pfam" id="PF17802"/>
    </source>
</evidence>
<dbReference type="InterPro" id="IPR041033">
    <property type="entry name" value="SpaA_PFL_dom_1"/>
</dbReference>
<dbReference type="InterPro" id="IPR048052">
    <property type="entry name" value="FM1-like"/>
</dbReference>